<dbReference type="Proteomes" id="UP000805193">
    <property type="component" value="Unassembled WGS sequence"/>
</dbReference>
<dbReference type="EMBL" id="JABSTQ010009103">
    <property type="protein sequence ID" value="KAG0432925.1"/>
    <property type="molecule type" value="Genomic_DNA"/>
</dbReference>
<feature type="non-terminal residue" evidence="1">
    <location>
        <position position="1"/>
    </location>
</feature>
<name>A0AC60QFQ2_IXOPE</name>
<protein>
    <submittedName>
        <fullName evidence="1">Uncharacterized protein</fullName>
    </submittedName>
</protein>
<organism evidence="1 2">
    <name type="scientific">Ixodes persulcatus</name>
    <name type="common">Taiga tick</name>
    <dbReference type="NCBI Taxonomy" id="34615"/>
    <lineage>
        <taxon>Eukaryota</taxon>
        <taxon>Metazoa</taxon>
        <taxon>Ecdysozoa</taxon>
        <taxon>Arthropoda</taxon>
        <taxon>Chelicerata</taxon>
        <taxon>Arachnida</taxon>
        <taxon>Acari</taxon>
        <taxon>Parasitiformes</taxon>
        <taxon>Ixodida</taxon>
        <taxon>Ixodoidea</taxon>
        <taxon>Ixodidae</taxon>
        <taxon>Ixodinae</taxon>
        <taxon>Ixodes</taxon>
    </lineage>
</organism>
<proteinExistence type="predicted"/>
<evidence type="ECO:0000313" key="2">
    <source>
        <dbReference type="Proteomes" id="UP000805193"/>
    </source>
</evidence>
<accession>A0AC60QFQ2</accession>
<gene>
    <name evidence="1" type="ORF">HPB47_020387</name>
</gene>
<keyword evidence="2" id="KW-1185">Reference proteome</keyword>
<sequence length="209" mass="22739">TGTMRFGAVLLSVLVVSAPSASSYVDYYLEDHCSPLGTPTRLTALTAPQTISFGATNRVFQPELRDEGCRAGLSFSTFNESLGFLVTLVSLDVPQREAGNCSDFVLLEGVNNDTLNQRRFCGRQFPRARGVRTLGDSFTIWWFSEPLPGAKRTASFEVVIVAYVNASAFNGDCPYGWRQCGDGACIEPGVWCDTIYNCGDGSDETPEIC</sequence>
<feature type="non-terminal residue" evidence="1">
    <location>
        <position position="209"/>
    </location>
</feature>
<comment type="caution">
    <text evidence="1">The sequence shown here is derived from an EMBL/GenBank/DDBJ whole genome shotgun (WGS) entry which is preliminary data.</text>
</comment>
<evidence type="ECO:0000313" key="1">
    <source>
        <dbReference type="EMBL" id="KAG0432925.1"/>
    </source>
</evidence>
<reference evidence="1 2" key="1">
    <citation type="journal article" date="2020" name="Cell">
        <title>Large-Scale Comparative Analyses of Tick Genomes Elucidate Their Genetic Diversity and Vector Capacities.</title>
        <authorList>
            <consortium name="Tick Genome and Microbiome Consortium (TIGMIC)"/>
            <person name="Jia N."/>
            <person name="Wang J."/>
            <person name="Shi W."/>
            <person name="Du L."/>
            <person name="Sun Y."/>
            <person name="Zhan W."/>
            <person name="Jiang J.F."/>
            <person name="Wang Q."/>
            <person name="Zhang B."/>
            <person name="Ji P."/>
            <person name="Bell-Sakyi L."/>
            <person name="Cui X.M."/>
            <person name="Yuan T.T."/>
            <person name="Jiang B.G."/>
            <person name="Yang W.F."/>
            <person name="Lam T.T."/>
            <person name="Chang Q.C."/>
            <person name="Ding S.J."/>
            <person name="Wang X.J."/>
            <person name="Zhu J.G."/>
            <person name="Ruan X.D."/>
            <person name="Zhao L."/>
            <person name="Wei J.T."/>
            <person name="Ye R.Z."/>
            <person name="Que T.C."/>
            <person name="Du C.H."/>
            <person name="Zhou Y.H."/>
            <person name="Cheng J.X."/>
            <person name="Dai P.F."/>
            <person name="Guo W.B."/>
            <person name="Han X.H."/>
            <person name="Huang E.J."/>
            <person name="Li L.F."/>
            <person name="Wei W."/>
            <person name="Gao Y.C."/>
            <person name="Liu J.Z."/>
            <person name="Shao H.Z."/>
            <person name="Wang X."/>
            <person name="Wang C.C."/>
            <person name="Yang T.C."/>
            <person name="Huo Q.B."/>
            <person name="Li W."/>
            <person name="Chen H.Y."/>
            <person name="Chen S.E."/>
            <person name="Zhou L.G."/>
            <person name="Ni X.B."/>
            <person name="Tian J.H."/>
            <person name="Sheng Y."/>
            <person name="Liu T."/>
            <person name="Pan Y.S."/>
            <person name="Xia L.Y."/>
            <person name="Li J."/>
            <person name="Zhao F."/>
            <person name="Cao W.C."/>
        </authorList>
    </citation>
    <scope>NUCLEOTIDE SEQUENCE [LARGE SCALE GENOMIC DNA]</scope>
    <source>
        <strain evidence="1">Iper-2018</strain>
    </source>
</reference>